<proteinExistence type="predicted"/>
<feature type="non-terminal residue" evidence="1">
    <location>
        <position position="252"/>
    </location>
</feature>
<sequence>MRVLYNNLWDLYTLTESHEDANYPVENTQDVRLAKVWRTETASAASVVISAGSAGLFVFQATTNLLEDSGGLTTWTTTGSIVTAASIFYDGSEYAKVTNAATAAGFISQDETATAATVTPSGNVICRKGSSVGNTAKLLVYNITGSAEIFTVTVDFDNYPNVPGTAAAGNLQWFQWIDSEIVELHYTCSALSALTDDVQVRFYGSPNATINEYTYWMRPQLEDLTYDTPYVDGSRAVTHPDETFELPSQFTI</sequence>
<protein>
    <submittedName>
        <fullName evidence="1">Uncharacterized protein</fullName>
    </submittedName>
</protein>
<organism evidence="1">
    <name type="scientific">marine sediment metagenome</name>
    <dbReference type="NCBI Taxonomy" id="412755"/>
    <lineage>
        <taxon>unclassified sequences</taxon>
        <taxon>metagenomes</taxon>
        <taxon>ecological metagenomes</taxon>
    </lineage>
</organism>
<dbReference type="AlphaFoldDB" id="A0A0F9HAP7"/>
<reference evidence="1" key="1">
    <citation type="journal article" date="2015" name="Nature">
        <title>Complex archaea that bridge the gap between prokaryotes and eukaryotes.</title>
        <authorList>
            <person name="Spang A."/>
            <person name="Saw J.H."/>
            <person name="Jorgensen S.L."/>
            <person name="Zaremba-Niedzwiedzka K."/>
            <person name="Martijn J."/>
            <person name="Lind A.E."/>
            <person name="van Eijk R."/>
            <person name="Schleper C."/>
            <person name="Guy L."/>
            <person name="Ettema T.J."/>
        </authorList>
    </citation>
    <scope>NUCLEOTIDE SEQUENCE</scope>
</reference>
<gene>
    <name evidence="1" type="ORF">LCGC14_1727040</name>
</gene>
<evidence type="ECO:0000313" key="1">
    <source>
        <dbReference type="EMBL" id="KKM08125.1"/>
    </source>
</evidence>
<comment type="caution">
    <text evidence="1">The sequence shown here is derived from an EMBL/GenBank/DDBJ whole genome shotgun (WGS) entry which is preliminary data.</text>
</comment>
<name>A0A0F9HAP7_9ZZZZ</name>
<accession>A0A0F9HAP7</accession>
<dbReference type="EMBL" id="LAZR01015620">
    <property type="protein sequence ID" value="KKM08125.1"/>
    <property type="molecule type" value="Genomic_DNA"/>
</dbReference>